<evidence type="ECO:0000313" key="4">
    <source>
        <dbReference type="EMBL" id="SEL52129.1"/>
    </source>
</evidence>
<keyword evidence="2" id="KW-0996">Nickel insertion</keyword>
<keyword evidence="2" id="KW-0963">Cytoplasm</keyword>
<accession>A0A1H7QW75</accession>
<keyword evidence="1 2" id="KW-0143">Chaperone</keyword>
<dbReference type="RefSeq" id="WP_063773221.1">
    <property type="nucleotide sequence ID" value="NZ_BBPN01000009.1"/>
</dbReference>
<dbReference type="STRING" id="235985.SAMN05414137_109246"/>
<comment type="similarity">
    <text evidence="2">Belongs to the UreD family.</text>
</comment>
<dbReference type="InterPro" id="IPR002669">
    <property type="entry name" value="UreD"/>
</dbReference>
<comment type="subunit">
    <text evidence="2">UreD, UreF and UreG form a complex that acts as a GTP-hydrolysis-dependent molecular chaperone, activating the urease apoprotein by helping to assemble the nickel containing metallocenter of UreC. The UreE protein probably delivers the nickel.</text>
</comment>
<protein>
    <recommendedName>
        <fullName evidence="2">Urease accessory protein UreD</fullName>
    </recommendedName>
</protein>
<name>A0A1H7QW75_STRJI</name>
<organism evidence="4 5">
    <name type="scientific">Streptacidiphilus jiangxiensis</name>
    <dbReference type="NCBI Taxonomy" id="235985"/>
    <lineage>
        <taxon>Bacteria</taxon>
        <taxon>Bacillati</taxon>
        <taxon>Actinomycetota</taxon>
        <taxon>Actinomycetes</taxon>
        <taxon>Kitasatosporales</taxon>
        <taxon>Streptomycetaceae</taxon>
        <taxon>Streptacidiphilus</taxon>
    </lineage>
</organism>
<proteinExistence type="inferred from homology"/>
<evidence type="ECO:0000313" key="5">
    <source>
        <dbReference type="Proteomes" id="UP000183015"/>
    </source>
</evidence>
<comment type="subcellular location">
    <subcellularLocation>
        <location evidence="2">Cytoplasm</location>
    </subcellularLocation>
</comment>
<dbReference type="EMBL" id="FOAZ01000009">
    <property type="protein sequence ID" value="SEL52129.1"/>
    <property type="molecule type" value="Genomic_DNA"/>
</dbReference>
<keyword evidence="5" id="KW-1185">Reference proteome</keyword>
<sequence length="275" mass="28460">MSGVSAVARIRAAPDGRGGTALRELAGDGPLALRRSRHPQDERAAHVVLVGAMAGPLGGDRLRIVVTVDPGARLLVTSAAATLSLPGREPAPAHYELDLTVGEDAELVWHPEPVIAAAGSDLRLWTRLRLAPGARVSLREEQVLGRHAEPPGRLASRLTVRRAERLLLDQSTDVGPGAPPGWDGPAVLAGNRALGQLLTTSPCRPHPPHGSALLPLAPDLTLATALAPDALTLRTALACVEAAHAAAPGHACPPRSRVRAKRTSGAPAPCGRMAP</sequence>
<dbReference type="Proteomes" id="UP000183015">
    <property type="component" value="Unassembled WGS sequence"/>
</dbReference>
<evidence type="ECO:0000256" key="1">
    <source>
        <dbReference type="ARBA" id="ARBA00023186"/>
    </source>
</evidence>
<dbReference type="eggNOG" id="COG0829">
    <property type="taxonomic scope" value="Bacteria"/>
</dbReference>
<dbReference type="GO" id="GO:0016151">
    <property type="term" value="F:nickel cation binding"/>
    <property type="evidence" value="ECO:0007669"/>
    <property type="project" value="UniProtKB-UniRule"/>
</dbReference>
<dbReference type="Pfam" id="PF01774">
    <property type="entry name" value="UreD"/>
    <property type="match status" value="1"/>
</dbReference>
<evidence type="ECO:0000256" key="2">
    <source>
        <dbReference type="HAMAP-Rule" id="MF_01384"/>
    </source>
</evidence>
<dbReference type="AlphaFoldDB" id="A0A1H7QW75"/>
<evidence type="ECO:0000256" key="3">
    <source>
        <dbReference type="SAM" id="MobiDB-lite"/>
    </source>
</evidence>
<comment type="function">
    <text evidence="2">Required for maturation of urease via the functional incorporation of the urease nickel metallocenter.</text>
</comment>
<reference evidence="5" key="1">
    <citation type="submission" date="2016-10" db="EMBL/GenBank/DDBJ databases">
        <authorList>
            <person name="Varghese N."/>
        </authorList>
    </citation>
    <scope>NUCLEOTIDE SEQUENCE [LARGE SCALE GENOMIC DNA]</scope>
    <source>
        <strain evidence="5">DSM 45096 / BCRC 16803 / CGMCC 4.1857 / CIP 109030 / JCM 12277 / KCTC 19219 / NBRC 100920 / 33214</strain>
    </source>
</reference>
<feature type="region of interest" description="Disordered" evidence="3">
    <location>
        <begin position="248"/>
        <end position="275"/>
    </location>
</feature>
<dbReference type="OrthoDB" id="8677206at2"/>
<dbReference type="GO" id="GO:0005737">
    <property type="term" value="C:cytoplasm"/>
    <property type="evidence" value="ECO:0007669"/>
    <property type="project" value="UniProtKB-SubCell"/>
</dbReference>
<dbReference type="HAMAP" id="MF_01384">
    <property type="entry name" value="UreD"/>
    <property type="match status" value="1"/>
</dbReference>
<gene>
    <name evidence="2" type="primary">ureD</name>
    <name evidence="4" type="ORF">SAMN05414137_109246</name>
</gene>